<dbReference type="EMBL" id="VPFL01000026">
    <property type="protein sequence ID" value="TXF10588.1"/>
    <property type="molecule type" value="Genomic_DNA"/>
</dbReference>
<dbReference type="InParanoid" id="A0A5C7EFC5"/>
<evidence type="ECO:0000313" key="3">
    <source>
        <dbReference type="Proteomes" id="UP000321201"/>
    </source>
</evidence>
<organism evidence="2 3">
    <name type="scientific">Pelomicrobium methylotrophicum</name>
    <dbReference type="NCBI Taxonomy" id="2602750"/>
    <lineage>
        <taxon>Bacteria</taxon>
        <taxon>Pseudomonadati</taxon>
        <taxon>Pseudomonadota</taxon>
        <taxon>Hydrogenophilia</taxon>
        <taxon>Hydrogenophilia incertae sedis</taxon>
        <taxon>Pelomicrobium</taxon>
    </lineage>
</organism>
<reference evidence="2 3" key="1">
    <citation type="submission" date="2019-08" db="EMBL/GenBank/DDBJ databases">
        <title>Pelomicrobium methylotrophicum gen. nov., sp. nov. a moderately thermophilic, facultatively anaerobic, lithoautotrophic and methylotrophic bacterium isolated from a terrestrial mud volcano.</title>
        <authorList>
            <person name="Slobodkina G.B."/>
            <person name="Merkel A.Y."/>
            <person name="Slobodkin A.I."/>
        </authorList>
    </citation>
    <scope>NUCLEOTIDE SEQUENCE [LARGE SCALE GENOMIC DNA]</scope>
    <source>
        <strain evidence="2 3">SM250</strain>
    </source>
</reference>
<dbReference type="PANTHER" id="PTHR11895">
    <property type="entry name" value="TRANSAMIDASE"/>
    <property type="match status" value="1"/>
</dbReference>
<accession>A0A5C7EFC5</accession>
<dbReference type="AlphaFoldDB" id="A0A5C7EFC5"/>
<dbReference type="Gene3D" id="3.90.1300.10">
    <property type="entry name" value="Amidase signature (AS) domain"/>
    <property type="match status" value="1"/>
</dbReference>
<dbReference type="Proteomes" id="UP000321201">
    <property type="component" value="Unassembled WGS sequence"/>
</dbReference>
<dbReference type="InterPro" id="IPR000120">
    <property type="entry name" value="Amidase"/>
</dbReference>
<dbReference type="InterPro" id="IPR036928">
    <property type="entry name" value="AS_sf"/>
</dbReference>
<sequence>MSGGRALQRGRSFPLCPTSAAHMHARSSSSAGDRPPQSIAEAGAALRAGAWSAEALARYYLEGIRRLNPQLNAFITVTGNEALAAAQERDAELKRGIDRGPLHGIPVVYKDNFDTAGVPTTIGSELFRWRVPDRDATAVARLKAAGAVMLGKTNMNEFAAGLTGTNQAFGDIHNPWNPARSPGGSSGGTGAAVAAGLCLGGLGSDTSGSIRIPASWQGIVGLRPTFGRVSCFGVFPRAPSLDCAGPMARSVADTALLLSAVAGPDPRDPHCLDRPRGDYAAACERSPAGLRLGVIDGYSFHDVDPDVGDAVERALRVFVRLGVAVRTVRLPLLQDLLTVPPLFGFLLAEFAEVFGELYRRANGAPDVFGPIVRADMEFAAGLRRRDYEELRAQRPHHIAEIRAVFEEVDALITPTMPNVAPELATGGEGYRRGRHFNLPFAYVGLPALSMPCGFDREGLPIGLQLVADFLQEETLLTLGAAFEGATDARRQRPLLAWS</sequence>
<dbReference type="SUPFAM" id="SSF75304">
    <property type="entry name" value="Amidase signature (AS) enzymes"/>
    <property type="match status" value="1"/>
</dbReference>
<dbReference type="InterPro" id="IPR023631">
    <property type="entry name" value="Amidase_dom"/>
</dbReference>
<feature type="domain" description="Amidase" evidence="1">
    <location>
        <begin position="56"/>
        <end position="476"/>
    </location>
</feature>
<name>A0A5C7EFC5_9PROT</name>
<dbReference type="GO" id="GO:0003824">
    <property type="term" value="F:catalytic activity"/>
    <property type="evidence" value="ECO:0007669"/>
    <property type="project" value="InterPro"/>
</dbReference>
<evidence type="ECO:0000313" key="2">
    <source>
        <dbReference type="EMBL" id="TXF10588.1"/>
    </source>
</evidence>
<evidence type="ECO:0000259" key="1">
    <source>
        <dbReference type="Pfam" id="PF01425"/>
    </source>
</evidence>
<dbReference type="PANTHER" id="PTHR11895:SF176">
    <property type="entry name" value="AMIDASE AMID-RELATED"/>
    <property type="match status" value="1"/>
</dbReference>
<dbReference type="OrthoDB" id="5287888at2"/>
<protein>
    <submittedName>
        <fullName evidence="2">Amidase</fullName>
    </submittedName>
</protein>
<gene>
    <name evidence="2" type="ORF">FR698_14600</name>
</gene>
<comment type="caution">
    <text evidence="2">The sequence shown here is derived from an EMBL/GenBank/DDBJ whole genome shotgun (WGS) entry which is preliminary data.</text>
</comment>
<proteinExistence type="predicted"/>
<dbReference type="Pfam" id="PF01425">
    <property type="entry name" value="Amidase"/>
    <property type="match status" value="1"/>
</dbReference>
<keyword evidence="3" id="KW-1185">Reference proteome</keyword>